<evidence type="ECO:0000256" key="2">
    <source>
        <dbReference type="ARBA" id="ARBA00023121"/>
    </source>
</evidence>
<accession>M1ZIB8</accession>
<dbReference type="Gene3D" id="3.30.1180.10">
    <property type="match status" value="1"/>
</dbReference>
<gene>
    <name evidence="3" type="ORF">CUESP1_2479</name>
</gene>
<dbReference type="InterPro" id="IPR050270">
    <property type="entry name" value="DegV_domain_contain"/>
</dbReference>
<evidence type="ECO:0000313" key="4">
    <source>
        <dbReference type="Proteomes" id="UP000245423"/>
    </source>
</evidence>
<evidence type="ECO:0000313" key="3">
    <source>
        <dbReference type="EMBL" id="SHD77825.1"/>
    </source>
</evidence>
<dbReference type="NCBIfam" id="TIGR00762">
    <property type="entry name" value="DegV"/>
    <property type="match status" value="1"/>
</dbReference>
<dbReference type="PANTHER" id="PTHR33434:SF3">
    <property type="entry name" value="DEGV DOMAIN-CONTAINING PROTEIN YITS"/>
    <property type="match status" value="1"/>
</dbReference>
<dbReference type="Proteomes" id="UP000245423">
    <property type="component" value="Chromosome 1"/>
</dbReference>
<dbReference type="PROSITE" id="PS51482">
    <property type="entry name" value="DEGV"/>
    <property type="match status" value="1"/>
</dbReference>
<protein>
    <recommendedName>
        <fullName evidence="5">DegV family protein</fullName>
    </recommendedName>
</protein>
<comment type="function">
    <text evidence="1">May bind long-chain fatty acids, such as palmitate, and may play a role in lipid transport or fatty acid metabolism.</text>
</comment>
<dbReference type="SUPFAM" id="SSF82549">
    <property type="entry name" value="DAK1/DegV-like"/>
    <property type="match status" value="1"/>
</dbReference>
<dbReference type="AlphaFoldDB" id="M1ZIB8"/>
<dbReference type="GO" id="GO:0008289">
    <property type="term" value="F:lipid binding"/>
    <property type="evidence" value="ECO:0007669"/>
    <property type="project" value="UniProtKB-KW"/>
</dbReference>
<organism evidence="3 4">
    <name type="scientific">[Clostridium] ultunense Esp</name>
    <dbReference type="NCBI Taxonomy" id="1288971"/>
    <lineage>
        <taxon>Bacteria</taxon>
        <taxon>Bacillati</taxon>
        <taxon>Bacillota</taxon>
        <taxon>Tissierellia</taxon>
        <taxon>Tissierellales</taxon>
        <taxon>Tepidimicrobiaceae</taxon>
        <taxon>Schnuerera</taxon>
    </lineage>
</organism>
<sequence length="182" mass="20580">MEKEYPERKIYVVDSLAASMGQGLLVYYCAEQKRSGKSIEEVKDWLIENRLQLCHWFTVDDLFHLKRGGRISGTIALVGTVLGVKPVLHVDNEGRLVPVRKVRTRKKSLISLVDEMEKTCINPTEQIVFISHGDSIDDALYVEKLVRDRLNVKDIKINYVDPVIGAHSGPGTIALFFIGKTR</sequence>
<evidence type="ECO:0008006" key="5">
    <source>
        <dbReference type="Google" id="ProtNLM"/>
    </source>
</evidence>
<dbReference type="PANTHER" id="PTHR33434">
    <property type="entry name" value="DEGV DOMAIN-CONTAINING PROTEIN DR_1986-RELATED"/>
    <property type="match status" value="1"/>
</dbReference>
<dbReference type="EMBL" id="LT669839">
    <property type="protein sequence ID" value="SHD77825.1"/>
    <property type="molecule type" value="Genomic_DNA"/>
</dbReference>
<dbReference type="Gene3D" id="3.40.50.10440">
    <property type="entry name" value="Dihydroxyacetone kinase, domain 1"/>
    <property type="match status" value="1"/>
</dbReference>
<dbReference type="InterPro" id="IPR043168">
    <property type="entry name" value="DegV_C"/>
</dbReference>
<reference evidence="3 4" key="1">
    <citation type="submission" date="2016-11" db="EMBL/GenBank/DDBJ databases">
        <authorList>
            <person name="Manzoor S."/>
        </authorList>
    </citation>
    <scope>NUCLEOTIDE SEQUENCE [LARGE SCALE GENOMIC DNA]</scope>
    <source>
        <strain evidence="3">Clostridium ultunense strain Esp</strain>
    </source>
</reference>
<dbReference type="HOGENOM" id="CLU_048251_6_0_9"/>
<dbReference type="InterPro" id="IPR003797">
    <property type="entry name" value="DegV"/>
</dbReference>
<keyword evidence="4" id="KW-1185">Reference proteome</keyword>
<name>M1ZIB8_9FIRM</name>
<evidence type="ECO:0000256" key="1">
    <source>
        <dbReference type="ARBA" id="ARBA00003238"/>
    </source>
</evidence>
<dbReference type="Pfam" id="PF02645">
    <property type="entry name" value="DegV"/>
    <property type="match status" value="1"/>
</dbReference>
<keyword evidence="2" id="KW-0446">Lipid-binding</keyword>
<proteinExistence type="predicted"/>